<protein>
    <submittedName>
        <fullName evidence="1">Uncharacterized protein</fullName>
    </submittedName>
</protein>
<keyword evidence="2" id="KW-1185">Reference proteome</keyword>
<gene>
    <name evidence="1" type="ORF">EVAR_76049_1</name>
</gene>
<dbReference type="Proteomes" id="UP000299102">
    <property type="component" value="Unassembled WGS sequence"/>
</dbReference>
<evidence type="ECO:0000313" key="2">
    <source>
        <dbReference type="Proteomes" id="UP000299102"/>
    </source>
</evidence>
<evidence type="ECO:0000313" key="1">
    <source>
        <dbReference type="EMBL" id="GBP23332.1"/>
    </source>
</evidence>
<dbReference type="EMBL" id="BGZK01000149">
    <property type="protein sequence ID" value="GBP23332.1"/>
    <property type="molecule type" value="Genomic_DNA"/>
</dbReference>
<proteinExistence type="predicted"/>
<sequence>MHTRLALGIFCTESMRDSRCSTATVKPVAKYLYTFKFSKRRFVFRAHNGRECSPGPLITDFRPLEGATEQ</sequence>
<reference evidence="1 2" key="1">
    <citation type="journal article" date="2019" name="Commun. Biol.">
        <title>The bagworm genome reveals a unique fibroin gene that provides high tensile strength.</title>
        <authorList>
            <person name="Kono N."/>
            <person name="Nakamura H."/>
            <person name="Ohtoshi R."/>
            <person name="Tomita M."/>
            <person name="Numata K."/>
            <person name="Arakawa K."/>
        </authorList>
    </citation>
    <scope>NUCLEOTIDE SEQUENCE [LARGE SCALE GENOMIC DNA]</scope>
</reference>
<organism evidence="1 2">
    <name type="scientific">Eumeta variegata</name>
    <name type="common">Bagworm moth</name>
    <name type="synonym">Eumeta japonica</name>
    <dbReference type="NCBI Taxonomy" id="151549"/>
    <lineage>
        <taxon>Eukaryota</taxon>
        <taxon>Metazoa</taxon>
        <taxon>Ecdysozoa</taxon>
        <taxon>Arthropoda</taxon>
        <taxon>Hexapoda</taxon>
        <taxon>Insecta</taxon>
        <taxon>Pterygota</taxon>
        <taxon>Neoptera</taxon>
        <taxon>Endopterygota</taxon>
        <taxon>Lepidoptera</taxon>
        <taxon>Glossata</taxon>
        <taxon>Ditrysia</taxon>
        <taxon>Tineoidea</taxon>
        <taxon>Psychidae</taxon>
        <taxon>Oiketicinae</taxon>
        <taxon>Eumeta</taxon>
    </lineage>
</organism>
<accession>A0A4C1UAC3</accession>
<name>A0A4C1UAC3_EUMVA</name>
<comment type="caution">
    <text evidence="1">The sequence shown here is derived from an EMBL/GenBank/DDBJ whole genome shotgun (WGS) entry which is preliminary data.</text>
</comment>
<dbReference type="AlphaFoldDB" id="A0A4C1UAC3"/>